<evidence type="ECO:0000313" key="2">
    <source>
        <dbReference type="Proteomes" id="UP000198373"/>
    </source>
</evidence>
<dbReference type="RefSeq" id="WP_089305038.1">
    <property type="nucleotide sequence ID" value="NZ_FZOO01000003.1"/>
</dbReference>
<dbReference type="EMBL" id="FZOO01000003">
    <property type="protein sequence ID" value="SNS32967.1"/>
    <property type="molecule type" value="Genomic_DNA"/>
</dbReference>
<keyword evidence="2" id="KW-1185">Reference proteome</keyword>
<dbReference type="Proteomes" id="UP000198373">
    <property type="component" value="Unassembled WGS sequence"/>
</dbReference>
<organism evidence="1 2">
    <name type="scientific">Geodermatophilus pulveris</name>
    <dbReference type="NCBI Taxonomy" id="1564159"/>
    <lineage>
        <taxon>Bacteria</taxon>
        <taxon>Bacillati</taxon>
        <taxon>Actinomycetota</taxon>
        <taxon>Actinomycetes</taxon>
        <taxon>Geodermatophilales</taxon>
        <taxon>Geodermatophilaceae</taxon>
        <taxon>Geodermatophilus</taxon>
    </lineage>
</organism>
<dbReference type="AlphaFoldDB" id="A0A239DKM2"/>
<reference evidence="2" key="1">
    <citation type="submission" date="2017-06" db="EMBL/GenBank/DDBJ databases">
        <authorList>
            <person name="Varghese N."/>
            <person name="Submissions S."/>
        </authorList>
    </citation>
    <scope>NUCLEOTIDE SEQUENCE [LARGE SCALE GENOMIC DNA]</scope>
    <source>
        <strain evidence="2">DSM 46839</strain>
    </source>
</reference>
<name>A0A239DKM2_9ACTN</name>
<dbReference type="OrthoDB" id="6705417at2"/>
<evidence type="ECO:0000313" key="1">
    <source>
        <dbReference type="EMBL" id="SNS32967.1"/>
    </source>
</evidence>
<gene>
    <name evidence="1" type="ORF">SAMN06893096_103245</name>
</gene>
<proteinExistence type="predicted"/>
<accession>A0A239DKM2</accession>
<sequence length="117" mass="13028">MPKHATFDDDAIRKAVESRRALFAGDYGRRSLTQTVRRGTAETRAAVCAEVEVEGGSIVVDLPWPLPDVAIPLPIPLPDATLVRVCFDIIWDGWWPDGACIRVYFGGEQIVSECFYF</sequence>
<protein>
    <submittedName>
        <fullName evidence="1">Uncharacterized protein</fullName>
    </submittedName>
</protein>